<dbReference type="InterPro" id="IPR029033">
    <property type="entry name" value="His_PPase_superfam"/>
</dbReference>
<evidence type="ECO:0000256" key="2">
    <source>
        <dbReference type="SAM" id="Phobius"/>
    </source>
</evidence>
<keyword evidence="2" id="KW-0472">Membrane</keyword>
<dbReference type="Gene3D" id="3.40.50.1240">
    <property type="entry name" value="Phosphoglycerate mutase-like"/>
    <property type="match status" value="1"/>
</dbReference>
<evidence type="ECO:0000256" key="3">
    <source>
        <dbReference type="SAM" id="SignalP"/>
    </source>
</evidence>
<dbReference type="Proteomes" id="UP000799757">
    <property type="component" value="Unassembled WGS sequence"/>
</dbReference>
<reference evidence="4" key="1">
    <citation type="journal article" date="2020" name="Stud. Mycol.">
        <title>101 Dothideomycetes genomes: a test case for predicting lifestyles and emergence of pathogens.</title>
        <authorList>
            <person name="Haridas S."/>
            <person name="Albert R."/>
            <person name="Binder M."/>
            <person name="Bloem J."/>
            <person name="Labutti K."/>
            <person name="Salamov A."/>
            <person name="Andreopoulos B."/>
            <person name="Baker S."/>
            <person name="Barry K."/>
            <person name="Bills G."/>
            <person name="Bluhm B."/>
            <person name="Cannon C."/>
            <person name="Castanera R."/>
            <person name="Culley D."/>
            <person name="Daum C."/>
            <person name="Ezra D."/>
            <person name="Gonzalez J."/>
            <person name="Henrissat B."/>
            <person name="Kuo A."/>
            <person name="Liang C."/>
            <person name="Lipzen A."/>
            <person name="Lutzoni F."/>
            <person name="Magnuson J."/>
            <person name="Mondo S."/>
            <person name="Nolan M."/>
            <person name="Ohm R."/>
            <person name="Pangilinan J."/>
            <person name="Park H.-J."/>
            <person name="Ramirez L."/>
            <person name="Alfaro M."/>
            <person name="Sun H."/>
            <person name="Tritt A."/>
            <person name="Yoshinaga Y."/>
            <person name="Zwiers L.-H."/>
            <person name="Turgeon B."/>
            <person name="Goodwin S."/>
            <person name="Spatafora J."/>
            <person name="Crous P."/>
            <person name="Grigoriev I."/>
        </authorList>
    </citation>
    <scope>NUCLEOTIDE SEQUENCE</scope>
    <source>
        <strain evidence="4">CBS 109.77</strain>
    </source>
</reference>
<feature type="transmembrane region" description="Helical" evidence="2">
    <location>
        <begin position="426"/>
        <end position="451"/>
    </location>
</feature>
<feature type="chain" id="PRO_5025345409" evidence="3">
    <location>
        <begin position="20"/>
        <end position="480"/>
    </location>
</feature>
<feature type="signal peptide" evidence="3">
    <location>
        <begin position="1"/>
        <end position="19"/>
    </location>
</feature>
<protein>
    <submittedName>
        <fullName evidence="4">Phosphoglycerate mutase-like protein</fullName>
    </submittedName>
</protein>
<comment type="similarity">
    <text evidence="1">Belongs to the histidine acid phosphatase family.</text>
</comment>
<dbReference type="AlphaFoldDB" id="A0A6A6XFA1"/>
<keyword evidence="5" id="KW-1185">Reference proteome</keyword>
<dbReference type="InterPro" id="IPR050645">
    <property type="entry name" value="Histidine_acid_phosphatase"/>
</dbReference>
<name>A0A6A6XFA1_9PLEO</name>
<dbReference type="PANTHER" id="PTHR11567:SF142">
    <property type="entry name" value="PHOSPHOGLYCERATE MUTASE-LIKE PROTEIN"/>
    <property type="match status" value="1"/>
</dbReference>
<accession>A0A6A6XFA1</accession>
<proteinExistence type="inferred from homology"/>
<dbReference type="Pfam" id="PF00328">
    <property type="entry name" value="His_Phos_2"/>
    <property type="match status" value="1"/>
</dbReference>
<gene>
    <name evidence="4" type="ORF">K505DRAFT_374265</name>
</gene>
<dbReference type="EMBL" id="MU001874">
    <property type="protein sequence ID" value="KAF2794948.1"/>
    <property type="molecule type" value="Genomic_DNA"/>
</dbReference>
<evidence type="ECO:0000256" key="1">
    <source>
        <dbReference type="ARBA" id="ARBA00005375"/>
    </source>
</evidence>
<evidence type="ECO:0000313" key="5">
    <source>
        <dbReference type="Proteomes" id="UP000799757"/>
    </source>
</evidence>
<sequence length="480" mass="51997">MLLKLLTAFYSGLLLTAQAETILGVTVFTRHGDRQSKHYSGYGLTALGTQQNFQVGGDYRSIYIASNSSKQILGVSENRVVNSQIFATAPDQSVLLNTATAFLQGLYPPLEGLDPEITSQTLNNGSSYGNPLNGYQYVVLHGKEEDAPDTIWLKGDEGCPVVTKSAKKFQESTEFQEKHKSTRAFYESFWEEIGSVYDYQPSNLTYANAYDIFDLLNVASIHNASSAGNVTEEELFQLRTLADSAEFGLNFNNTDPARSIGGQAFAGGILNQLNQTVSTKGKLKFSLMAGSYDTFLAFFGISNLTSTSPNFFGLPHYAATMSFELFTSENVTAFPSDNNDLRVRFLFRNGSDDGETLRAFPLFGGSEDSLPWTDFVSQMQNISITTSEQWCGICQSDMPFCEAYNSTGSSSPASSQGGSGGGMSNVVAGVIGAMVTLGVVAILVGLAFLFLRRRRTSHIAPATAQPINEKHSGRSDSDSA</sequence>
<dbReference type="GO" id="GO:0016791">
    <property type="term" value="F:phosphatase activity"/>
    <property type="evidence" value="ECO:0007669"/>
    <property type="project" value="TreeGrafter"/>
</dbReference>
<keyword evidence="3" id="KW-0732">Signal</keyword>
<dbReference type="PANTHER" id="PTHR11567">
    <property type="entry name" value="ACID PHOSPHATASE-RELATED"/>
    <property type="match status" value="1"/>
</dbReference>
<evidence type="ECO:0000313" key="4">
    <source>
        <dbReference type="EMBL" id="KAF2794948.1"/>
    </source>
</evidence>
<dbReference type="CDD" id="cd07061">
    <property type="entry name" value="HP_HAP_like"/>
    <property type="match status" value="1"/>
</dbReference>
<organism evidence="4 5">
    <name type="scientific">Melanomma pulvis-pyrius CBS 109.77</name>
    <dbReference type="NCBI Taxonomy" id="1314802"/>
    <lineage>
        <taxon>Eukaryota</taxon>
        <taxon>Fungi</taxon>
        <taxon>Dikarya</taxon>
        <taxon>Ascomycota</taxon>
        <taxon>Pezizomycotina</taxon>
        <taxon>Dothideomycetes</taxon>
        <taxon>Pleosporomycetidae</taxon>
        <taxon>Pleosporales</taxon>
        <taxon>Melanommataceae</taxon>
        <taxon>Melanomma</taxon>
    </lineage>
</organism>
<dbReference type="InterPro" id="IPR000560">
    <property type="entry name" value="His_Pase_clade-2"/>
</dbReference>
<keyword evidence="2" id="KW-0812">Transmembrane</keyword>
<dbReference type="SUPFAM" id="SSF53254">
    <property type="entry name" value="Phosphoglycerate mutase-like"/>
    <property type="match status" value="1"/>
</dbReference>
<keyword evidence="2" id="KW-1133">Transmembrane helix</keyword>
<dbReference type="OrthoDB" id="258392at2759"/>